<gene>
    <name evidence="3" type="ORF">CHM34_04335</name>
</gene>
<keyword evidence="2" id="KW-1133">Transmembrane helix</keyword>
<feature type="region of interest" description="Disordered" evidence="1">
    <location>
        <begin position="1"/>
        <end position="32"/>
    </location>
</feature>
<organism evidence="3 4">
    <name type="scientific">Paludifilum halophilum</name>
    <dbReference type="NCBI Taxonomy" id="1642702"/>
    <lineage>
        <taxon>Bacteria</taxon>
        <taxon>Bacillati</taxon>
        <taxon>Bacillota</taxon>
        <taxon>Bacilli</taxon>
        <taxon>Bacillales</taxon>
        <taxon>Thermoactinomycetaceae</taxon>
        <taxon>Paludifilum</taxon>
    </lineage>
</organism>
<evidence type="ECO:0008006" key="5">
    <source>
        <dbReference type="Google" id="ProtNLM"/>
    </source>
</evidence>
<dbReference type="PANTHER" id="PTHR40070">
    <property type="entry name" value="UPF0478 PROTEIN YTXG"/>
    <property type="match status" value="1"/>
</dbReference>
<dbReference type="AlphaFoldDB" id="A0A235BAJ4"/>
<keyword evidence="2" id="KW-0472">Membrane</keyword>
<protein>
    <recommendedName>
        <fullName evidence="5">DUF948 domain-containing protein</fullName>
    </recommendedName>
</protein>
<dbReference type="InterPro" id="IPR009293">
    <property type="entry name" value="UPF0478"/>
</dbReference>
<evidence type="ECO:0000256" key="2">
    <source>
        <dbReference type="SAM" id="Phobius"/>
    </source>
</evidence>
<proteinExistence type="predicted"/>
<evidence type="ECO:0000313" key="4">
    <source>
        <dbReference type="Proteomes" id="UP000215459"/>
    </source>
</evidence>
<dbReference type="EMBL" id="NOWF01000002">
    <property type="protein sequence ID" value="OYD09009.1"/>
    <property type="molecule type" value="Genomic_DNA"/>
</dbReference>
<reference evidence="3 4" key="1">
    <citation type="submission" date="2017-07" db="EMBL/GenBank/DDBJ databases">
        <title>The genome sequence of Paludifilum halophilum highlights mechanisms for microbial adaptation to high salt environemnts.</title>
        <authorList>
            <person name="Belbahri L."/>
        </authorList>
    </citation>
    <scope>NUCLEOTIDE SEQUENCE [LARGE SCALE GENOMIC DNA]</scope>
    <source>
        <strain evidence="3 4">DSM 102817</strain>
    </source>
</reference>
<accession>A0A235BAJ4</accession>
<dbReference type="Pfam" id="PF06103">
    <property type="entry name" value="DUF948"/>
    <property type="match status" value="1"/>
</dbReference>
<evidence type="ECO:0000256" key="1">
    <source>
        <dbReference type="SAM" id="MobiDB-lite"/>
    </source>
</evidence>
<keyword evidence="4" id="KW-1185">Reference proteome</keyword>
<name>A0A235BAJ4_9BACL</name>
<sequence length="190" mass="20818">MVKKSPVREGGVSHGVPLARQNNETECGTPPRPTKDVLITRLLEIVSEEVLNLIIEISAGVAAAAFVALVVALIVSLRKVNRTLDSVNTTLNEVQPQLEEVAEESKKTLGEAHVLLADLRAKSQQTDSLFETVEHVSNHIQELSSTITRTAAVQKERLGNVTALIGAGLDLFKKWRSDKNVDKKKRVRVK</sequence>
<evidence type="ECO:0000313" key="3">
    <source>
        <dbReference type="EMBL" id="OYD09009.1"/>
    </source>
</evidence>
<keyword evidence="2" id="KW-0812">Transmembrane</keyword>
<comment type="caution">
    <text evidence="3">The sequence shown here is derived from an EMBL/GenBank/DDBJ whole genome shotgun (WGS) entry which is preliminary data.</text>
</comment>
<dbReference type="Proteomes" id="UP000215459">
    <property type="component" value="Unassembled WGS sequence"/>
</dbReference>
<dbReference type="PANTHER" id="PTHR40070:SF1">
    <property type="entry name" value="UPF0478 PROTEIN YTXG"/>
    <property type="match status" value="1"/>
</dbReference>
<feature type="transmembrane region" description="Helical" evidence="2">
    <location>
        <begin position="50"/>
        <end position="75"/>
    </location>
</feature>